<dbReference type="InterPro" id="IPR015943">
    <property type="entry name" value="WD40/YVTN_repeat-like_dom_sf"/>
</dbReference>
<feature type="repeat" description="WD" evidence="4">
    <location>
        <begin position="323"/>
        <end position="367"/>
    </location>
</feature>
<dbReference type="KEGG" id="ehx:EMIHUDRAFT_468325"/>
<dbReference type="eggNOG" id="KOG0305">
    <property type="taxonomic scope" value="Eukaryota"/>
</dbReference>
<dbReference type="PROSITE" id="PS00678">
    <property type="entry name" value="WD_REPEATS_1"/>
    <property type="match status" value="1"/>
</dbReference>
<evidence type="ECO:0008006" key="8">
    <source>
        <dbReference type="Google" id="ProtNLM"/>
    </source>
</evidence>
<evidence type="ECO:0000256" key="3">
    <source>
        <dbReference type="ARBA" id="ARBA00023306"/>
    </source>
</evidence>
<dbReference type="GeneID" id="17276020"/>
<dbReference type="GO" id="GO:1990757">
    <property type="term" value="F:ubiquitin ligase activator activity"/>
    <property type="evidence" value="ECO:0007669"/>
    <property type="project" value="TreeGrafter"/>
</dbReference>
<dbReference type="InterPro" id="IPR033010">
    <property type="entry name" value="Cdc20/Fizzy"/>
</dbReference>
<evidence type="ECO:0000256" key="1">
    <source>
        <dbReference type="ARBA" id="ARBA00022574"/>
    </source>
</evidence>
<feature type="compositionally biased region" description="Gly residues" evidence="5">
    <location>
        <begin position="59"/>
        <end position="71"/>
    </location>
</feature>
<dbReference type="STRING" id="2903.R1F617"/>
<dbReference type="PaxDb" id="2903-EOD30746"/>
<dbReference type="HOGENOM" id="CLU_578027_0_0_1"/>
<feature type="compositionally biased region" description="Low complexity" evidence="5">
    <location>
        <begin position="18"/>
        <end position="31"/>
    </location>
</feature>
<feature type="region of interest" description="Disordered" evidence="5">
    <location>
        <begin position="1"/>
        <end position="91"/>
    </location>
</feature>
<dbReference type="PANTHER" id="PTHR19918">
    <property type="entry name" value="CELL DIVISION CYCLE 20 CDC20 FIZZY -RELATED"/>
    <property type="match status" value="1"/>
</dbReference>
<name>A0A0D3K4R1_EMIH1</name>
<dbReference type="GO" id="GO:0031145">
    <property type="term" value="P:anaphase-promoting complex-dependent catabolic process"/>
    <property type="evidence" value="ECO:0007669"/>
    <property type="project" value="TreeGrafter"/>
</dbReference>
<dbReference type="GO" id="GO:1905786">
    <property type="term" value="P:positive regulation of anaphase-promoting complex-dependent catabolic process"/>
    <property type="evidence" value="ECO:0007669"/>
    <property type="project" value="TreeGrafter"/>
</dbReference>
<dbReference type="Proteomes" id="UP000013827">
    <property type="component" value="Unassembled WGS sequence"/>
</dbReference>
<evidence type="ECO:0000313" key="6">
    <source>
        <dbReference type="EnsemblProtists" id="EOD30746"/>
    </source>
</evidence>
<feature type="repeat" description="WD" evidence="4">
    <location>
        <begin position="281"/>
        <end position="313"/>
    </location>
</feature>
<dbReference type="AlphaFoldDB" id="A0A0D3K4R1"/>
<dbReference type="GO" id="GO:0005680">
    <property type="term" value="C:anaphase-promoting complex"/>
    <property type="evidence" value="ECO:0007669"/>
    <property type="project" value="TreeGrafter"/>
</dbReference>
<dbReference type="InterPro" id="IPR019775">
    <property type="entry name" value="WD40_repeat_CS"/>
</dbReference>
<dbReference type="PROSITE" id="PS50082">
    <property type="entry name" value="WD_REPEATS_2"/>
    <property type="match status" value="2"/>
</dbReference>
<keyword evidence="1 4" id="KW-0853">WD repeat</keyword>
<dbReference type="RefSeq" id="XP_005783175.1">
    <property type="nucleotide sequence ID" value="XM_005783118.1"/>
</dbReference>
<reference evidence="7" key="1">
    <citation type="journal article" date="2013" name="Nature">
        <title>Pan genome of the phytoplankton Emiliania underpins its global distribution.</title>
        <authorList>
            <person name="Read B.A."/>
            <person name="Kegel J."/>
            <person name="Klute M.J."/>
            <person name="Kuo A."/>
            <person name="Lefebvre S.C."/>
            <person name="Maumus F."/>
            <person name="Mayer C."/>
            <person name="Miller J."/>
            <person name="Monier A."/>
            <person name="Salamov A."/>
            <person name="Young J."/>
            <person name="Aguilar M."/>
            <person name="Claverie J.M."/>
            <person name="Frickenhaus S."/>
            <person name="Gonzalez K."/>
            <person name="Herman E.K."/>
            <person name="Lin Y.C."/>
            <person name="Napier J."/>
            <person name="Ogata H."/>
            <person name="Sarno A.F."/>
            <person name="Shmutz J."/>
            <person name="Schroeder D."/>
            <person name="de Vargas C."/>
            <person name="Verret F."/>
            <person name="von Dassow P."/>
            <person name="Valentin K."/>
            <person name="Van de Peer Y."/>
            <person name="Wheeler G."/>
            <person name="Dacks J.B."/>
            <person name="Delwiche C.F."/>
            <person name="Dyhrman S.T."/>
            <person name="Glockner G."/>
            <person name="John U."/>
            <person name="Richards T."/>
            <person name="Worden A.Z."/>
            <person name="Zhang X."/>
            <person name="Grigoriev I.V."/>
            <person name="Allen A.E."/>
            <person name="Bidle K."/>
            <person name="Borodovsky M."/>
            <person name="Bowler C."/>
            <person name="Brownlee C."/>
            <person name="Cock J.M."/>
            <person name="Elias M."/>
            <person name="Gladyshev V.N."/>
            <person name="Groth M."/>
            <person name="Guda C."/>
            <person name="Hadaegh A."/>
            <person name="Iglesias-Rodriguez M.D."/>
            <person name="Jenkins J."/>
            <person name="Jones B.M."/>
            <person name="Lawson T."/>
            <person name="Leese F."/>
            <person name="Lindquist E."/>
            <person name="Lobanov A."/>
            <person name="Lomsadze A."/>
            <person name="Malik S.B."/>
            <person name="Marsh M.E."/>
            <person name="Mackinder L."/>
            <person name="Mock T."/>
            <person name="Mueller-Roeber B."/>
            <person name="Pagarete A."/>
            <person name="Parker M."/>
            <person name="Probert I."/>
            <person name="Quesneville H."/>
            <person name="Raines C."/>
            <person name="Rensing S.A."/>
            <person name="Riano-Pachon D.M."/>
            <person name="Richier S."/>
            <person name="Rokitta S."/>
            <person name="Shiraiwa Y."/>
            <person name="Soanes D.M."/>
            <person name="van der Giezen M."/>
            <person name="Wahlund T.M."/>
            <person name="Williams B."/>
            <person name="Wilson W."/>
            <person name="Wolfe G."/>
            <person name="Wurch L.L."/>
        </authorList>
    </citation>
    <scope>NUCLEOTIDE SEQUENCE</scope>
</reference>
<keyword evidence="7" id="KW-1185">Reference proteome</keyword>
<organism evidence="6 7">
    <name type="scientific">Emiliania huxleyi (strain CCMP1516)</name>
    <dbReference type="NCBI Taxonomy" id="280463"/>
    <lineage>
        <taxon>Eukaryota</taxon>
        <taxon>Haptista</taxon>
        <taxon>Haptophyta</taxon>
        <taxon>Prymnesiophyceae</taxon>
        <taxon>Isochrysidales</taxon>
        <taxon>Noelaerhabdaceae</taxon>
        <taxon>Emiliania</taxon>
    </lineage>
</organism>
<reference evidence="6" key="2">
    <citation type="submission" date="2024-10" db="UniProtKB">
        <authorList>
            <consortium name="EnsemblProtists"/>
        </authorList>
    </citation>
    <scope>IDENTIFICATION</scope>
</reference>
<feature type="compositionally biased region" description="Polar residues" evidence="5">
    <location>
        <begin position="412"/>
        <end position="424"/>
    </location>
</feature>
<dbReference type="InterPro" id="IPR036322">
    <property type="entry name" value="WD40_repeat_dom_sf"/>
</dbReference>
<proteinExistence type="predicted"/>
<keyword evidence="3" id="KW-0131">Cell cycle</keyword>
<feature type="compositionally biased region" description="Basic residues" evidence="5">
    <location>
        <begin position="436"/>
        <end position="453"/>
    </location>
</feature>
<dbReference type="GO" id="GO:0010997">
    <property type="term" value="F:anaphase-promoting complex binding"/>
    <property type="evidence" value="ECO:0007669"/>
    <property type="project" value="InterPro"/>
</dbReference>
<dbReference type="Gene3D" id="2.130.10.10">
    <property type="entry name" value="YVTN repeat-like/Quinoprotein amine dehydrogenase"/>
    <property type="match status" value="1"/>
</dbReference>
<dbReference type="SMART" id="SM00320">
    <property type="entry name" value="WD40"/>
    <property type="match status" value="3"/>
</dbReference>
<feature type="region of interest" description="Disordered" evidence="5">
    <location>
        <begin position="412"/>
        <end position="473"/>
    </location>
</feature>
<evidence type="ECO:0000256" key="2">
    <source>
        <dbReference type="ARBA" id="ARBA00022737"/>
    </source>
</evidence>
<evidence type="ECO:0000313" key="7">
    <source>
        <dbReference type="Proteomes" id="UP000013827"/>
    </source>
</evidence>
<dbReference type="Pfam" id="PF00400">
    <property type="entry name" value="WD40"/>
    <property type="match status" value="3"/>
</dbReference>
<dbReference type="EnsemblProtists" id="EOD30746">
    <property type="protein sequence ID" value="EOD30746"/>
    <property type="gene ID" value="EMIHUDRAFT_468325"/>
</dbReference>
<dbReference type="InterPro" id="IPR001680">
    <property type="entry name" value="WD40_rpt"/>
</dbReference>
<evidence type="ECO:0000256" key="5">
    <source>
        <dbReference type="SAM" id="MobiDB-lite"/>
    </source>
</evidence>
<keyword evidence="2" id="KW-0677">Repeat</keyword>
<dbReference type="PANTHER" id="PTHR19918:SF1">
    <property type="entry name" value="FIZZY-RELATED PROTEIN HOMOLOG"/>
    <property type="match status" value="1"/>
</dbReference>
<protein>
    <recommendedName>
        <fullName evidence="8">Anaphase-promoting complex subunit 4 WD40 domain-containing protein</fullName>
    </recommendedName>
</protein>
<dbReference type="SUPFAM" id="SSF50978">
    <property type="entry name" value="WD40 repeat-like"/>
    <property type="match status" value="1"/>
</dbReference>
<accession>A0A0D3K4R1</accession>
<evidence type="ECO:0000256" key="4">
    <source>
        <dbReference type="PROSITE-ProRule" id="PRU00221"/>
    </source>
</evidence>
<dbReference type="PROSITE" id="PS50294">
    <property type="entry name" value="WD_REPEATS_REGION"/>
    <property type="match status" value="1"/>
</dbReference>
<sequence>MEPPYTPPSARSSGWGGFSTPPSRSSGGSSSKADYTGDRFIPTRRGVNLAEQFALLPEGGSGGGGGSGGSGAERSGDGGAATTPRDDDPYNMLLRNELLGDNVAVTSRRGSGRHGARGGSAGGGSGGSLFQYRVSPARDAPASPFSLSPVEADPMLPAARRTQRKIPSVPYKVLDAPALQDDFYLHLVDWSSTNVLAVGLGACVYLWSACTSKVTKLCDLGQETVTSVWDAAKASLLRTMGGHLGRVGTLSWSGPSLSSGSRDRTICMRDVRSAPPFTSQLVGHKQEVCGLRWAHDGSQLASGGNDNKLFIWSPHGTSPLLRFSDHTAAVKALAWSPHQNGLLASGGGTADRCIRFWNTQTATALSALDTGSQAHTQPARLGGCTSRPHLGGCTSAAAPLGPAPLSGVCSTSLSLPTGRQSSLAPATRRFASGMSSRRRAARRATRRRLSRARTRSDEAQLGLGARARAHGGS</sequence>